<keyword evidence="2" id="KW-1185">Reference proteome</keyword>
<dbReference type="EMBL" id="JAAIYO010000010">
    <property type="protein sequence ID" value="MBE4751877.1"/>
    <property type="molecule type" value="Genomic_DNA"/>
</dbReference>
<dbReference type="Proteomes" id="UP001516472">
    <property type="component" value="Unassembled WGS sequence"/>
</dbReference>
<dbReference type="SUPFAM" id="SSF49452">
    <property type="entry name" value="Starch-binding domain-like"/>
    <property type="match status" value="1"/>
</dbReference>
<evidence type="ECO:0000313" key="1">
    <source>
        <dbReference type="EMBL" id="MBE4751877.1"/>
    </source>
</evidence>
<comment type="caution">
    <text evidence="1">The sequence shown here is derived from an EMBL/GenBank/DDBJ whole genome shotgun (WGS) entry which is preliminary data.</text>
</comment>
<dbReference type="RefSeq" id="WP_193429086.1">
    <property type="nucleotide sequence ID" value="NZ_CBCSIP010000029.1"/>
</dbReference>
<accession>A0ABR9PVB5</accession>
<organism evidence="1 2">
    <name type="scientific">Corallococcus soli</name>
    <dbReference type="NCBI Taxonomy" id="2710757"/>
    <lineage>
        <taxon>Bacteria</taxon>
        <taxon>Pseudomonadati</taxon>
        <taxon>Myxococcota</taxon>
        <taxon>Myxococcia</taxon>
        <taxon>Myxococcales</taxon>
        <taxon>Cystobacterineae</taxon>
        <taxon>Myxococcaceae</taxon>
        <taxon>Corallococcus</taxon>
    </lineage>
</organism>
<sequence length="296" mass="30626">MWPSLALALGACGNLDNTPFRTGTVHGRLTEFDPAVALVSLVGTPDARGTVDAEGRFTLADVPAGPAELFIVATASKAARVPLTVQGGQSVAVEDVAPRPAGTLDLKVKSRGSLKLTQAQVSLVGTPFQALRLDVAGKQRIGPLPEGCYEVRVLAPDFVTASGQGCVGPGEQKLLKLELIPEDAWGRRGCAETGCDSDTHCAPNGQCVGCMDDSQCAAPLTCRGMRCEGPGAECAPCEGHWQCTPAARCADVPGNAMACVMDCGVGRPACTDGLTCQDGHCLPDPSRFATCGDFRQ</sequence>
<evidence type="ECO:0000313" key="2">
    <source>
        <dbReference type="Proteomes" id="UP001516472"/>
    </source>
</evidence>
<protein>
    <submittedName>
        <fullName evidence="1">Carboxypeptidase regulatory-like domain-containing protein</fullName>
    </submittedName>
</protein>
<proteinExistence type="predicted"/>
<name>A0ABR9PVB5_9BACT</name>
<gene>
    <name evidence="1" type="ORF">G4177_27280</name>
</gene>
<reference evidence="1 2" key="1">
    <citation type="submission" date="2020-02" db="EMBL/GenBank/DDBJ databases">
        <authorList>
            <person name="Babadi Z.K."/>
            <person name="Risdian C."/>
            <person name="Ebrahimipour G.H."/>
            <person name="Wink J."/>
        </authorList>
    </citation>
    <scope>NUCLEOTIDE SEQUENCE [LARGE SCALE GENOMIC DNA]</scope>
    <source>
        <strain evidence="1 2">ZKHCc1 1396</strain>
    </source>
</reference>
<dbReference type="InterPro" id="IPR013784">
    <property type="entry name" value="Carb-bd-like_fold"/>
</dbReference>